<evidence type="ECO:0000256" key="1">
    <source>
        <dbReference type="SAM" id="MobiDB-lite"/>
    </source>
</evidence>
<proteinExistence type="predicted"/>
<accession>A0AA36J3U4</accession>
<dbReference type="Proteomes" id="UP001178507">
    <property type="component" value="Unassembled WGS sequence"/>
</dbReference>
<dbReference type="AlphaFoldDB" id="A0AA36J3U4"/>
<evidence type="ECO:0000313" key="2">
    <source>
        <dbReference type="EMBL" id="CAJ1398594.1"/>
    </source>
</evidence>
<evidence type="ECO:0000313" key="3">
    <source>
        <dbReference type="Proteomes" id="UP001178507"/>
    </source>
</evidence>
<protein>
    <submittedName>
        <fullName evidence="2">Uncharacterized protein</fullName>
    </submittedName>
</protein>
<sequence length="356" mass="39623">MLGYASYDSDEEAGPTAEASEPSEKRARTDAAANPVRAEPSKRLPFQKLREIKREISSARSATAVVQVVRQNLATGWDLTWGAEALYQVAKRSTARTRQEWAEDKAVLKLADKLKEEAESDKGDLDTILLSMEALRRMTLQDPAEQKAHLEKLISGMVANSWRNPVKSLARLYWLGAPLAKEGLENLDTNALASQIRQRQNELDGPDLALLLAAMKGPKGLKDDKLQSKVVLRLKDKQIHKGLSATDLVEMAEALEELAVTDEAALRPLGQEAVRRKGELTPDESHRAHTAFQAMKLPLSKVWDLHGSTKTMQNDRGKVTTQAFALQEGHEKKRGNNDIERTSPPRVVRDMKMCSY</sequence>
<gene>
    <name evidence="2" type="ORF">EVOR1521_LOCUS22349</name>
</gene>
<organism evidence="2 3">
    <name type="scientific">Effrenium voratum</name>
    <dbReference type="NCBI Taxonomy" id="2562239"/>
    <lineage>
        <taxon>Eukaryota</taxon>
        <taxon>Sar</taxon>
        <taxon>Alveolata</taxon>
        <taxon>Dinophyceae</taxon>
        <taxon>Suessiales</taxon>
        <taxon>Symbiodiniaceae</taxon>
        <taxon>Effrenium</taxon>
    </lineage>
</organism>
<dbReference type="EMBL" id="CAUJNA010003305">
    <property type="protein sequence ID" value="CAJ1398594.1"/>
    <property type="molecule type" value="Genomic_DNA"/>
</dbReference>
<feature type="region of interest" description="Disordered" evidence="1">
    <location>
        <begin position="1"/>
        <end position="44"/>
    </location>
</feature>
<name>A0AA36J3U4_9DINO</name>
<keyword evidence="3" id="KW-1185">Reference proteome</keyword>
<reference evidence="2" key="1">
    <citation type="submission" date="2023-08" db="EMBL/GenBank/DDBJ databases">
        <authorList>
            <person name="Chen Y."/>
            <person name="Shah S."/>
            <person name="Dougan E. K."/>
            <person name="Thang M."/>
            <person name="Chan C."/>
        </authorList>
    </citation>
    <scope>NUCLEOTIDE SEQUENCE</scope>
</reference>
<comment type="caution">
    <text evidence="2">The sequence shown here is derived from an EMBL/GenBank/DDBJ whole genome shotgun (WGS) entry which is preliminary data.</text>
</comment>